<keyword evidence="5" id="KW-0378">Hydrolase</keyword>
<comment type="similarity">
    <text evidence="2">Belongs to the PPase family.</text>
</comment>
<dbReference type="GO" id="GO:0005737">
    <property type="term" value="C:cytoplasm"/>
    <property type="evidence" value="ECO:0007669"/>
    <property type="project" value="InterPro"/>
</dbReference>
<dbReference type="PANTHER" id="PTHR10286">
    <property type="entry name" value="INORGANIC PYROPHOSPHATASE"/>
    <property type="match status" value="1"/>
</dbReference>
<reference evidence="7" key="2">
    <citation type="submission" date="2020-05" db="UniProtKB">
        <authorList>
            <consortium name="EnsemblMetazoa"/>
        </authorList>
    </citation>
    <scope>IDENTIFICATION</scope>
    <source>
        <strain evidence="7">IAEA</strain>
    </source>
</reference>
<evidence type="ECO:0000256" key="5">
    <source>
        <dbReference type="ARBA" id="ARBA00022801"/>
    </source>
</evidence>
<name>A0A1A9ZPL7_GLOPL</name>
<dbReference type="GO" id="GO:0004427">
    <property type="term" value="F:inorganic diphosphate phosphatase activity"/>
    <property type="evidence" value="ECO:0007669"/>
    <property type="project" value="UniProtKB-EC"/>
</dbReference>
<reference evidence="8" key="1">
    <citation type="submission" date="2014-03" db="EMBL/GenBank/DDBJ databases">
        <authorList>
            <person name="Aksoy S."/>
            <person name="Warren W."/>
            <person name="Wilson R.K."/>
        </authorList>
    </citation>
    <scope>NUCLEOTIDE SEQUENCE [LARGE SCALE GENOMIC DNA]</scope>
    <source>
        <strain evidence="8">IAEA</strain>
    </source>
</reference>
<evidence type="ECO:0000256" key="3">
    <source>
        <dbReference type="ARBA" id="ARBA00012146"/>
    </source>
</evidence>
<accession>A0A1A9ZPL7</accession>
<evidence type="ECO:0000256" key="4">
    <source>
        <dbReference type="ARBA" id="ARBA00022723"/>
    </source>
</evidence>
<evidence type="ECO:0000313" key="8">
    <source>
        <dbReference type="Proteomes" id="UP000092445"/>
    </source>
</evidence>
<dbReference type="Pfam" id="PF00719">
    <property type="entry name" value="Pyrophosphatase"/>
    <property type="match status" value="1"/>
</dbReference>
<comment type="cofactor">
    <cofactor evidence="1">
        <name>Mg(2+)</name>
        <dbReference type="ChEBI" id="CHEBI:18420"/>
    </cofactor>
</comment>
<organism evidence="7 8">
    <name type="scientific">Glossina pallidipes</name>
    <name type="common">Tsetse fly</name>
    <dbReference type="NCBI Taxonomy" id="7398"/>
    <lineage>
        <taxon>Eukaryota</taxon>
        <taxon>Metazoa</taxon>
        <taxon>Ecdysozoa</taxon>
        <taxon>Arthropoda</taxon>
        <taxon>Hexapoda</taxon>
        <taxon>Insecta</taxon>
        <taxon>Pterygota</taxon>
        <taxon>Neoptera</taxon>
        <taxon>Endopterygota</taxon>
        <taxon>Diptera</taxon>
        <taxon>Brachycera</taxon>
        <taxon>Muscomorpha</taxon>
        <taxon>Hippoboscoidea</taxon>
        <taxon>Glossinidae</taxon>
        <taxon>Glossina</taxon>
    </lineage>
</organism>
<dbReference type="Gene3D" id="3.90.80.10">
    <property type="entry name" value="Inorganic pyrophosphatase"/>
    <property type="match status" value="1"/>
</dbReference>
<evidence type="ECO:0000256" key="1">
    <source>
        <dbReference type="ARBA" id="ARBA00001946"/>
    </source>
</evidence>
<dbReference type="AlphaFoldDB" id="A0A1A9ZPL7"/>
<dbReference type="EC" id="3.6.1.1" evidence="3"/>
<keyword evidence="8" id="KW-1185">Reference proteome</keyword>
<dbReference type="InterPro" id="IPR036649">
    <property type="entry name" value="Pyrophosphatase_sf"/>
</dbReference>
<evidence type="ECO:0000256" key="6">
    <source>
        <dbReference type="ARBA" id="ARBA00022842"/>
    </source>
</evidence>
<evidence type="ECO:0000256" key="2">
    <source>
        <dbReference type="ARBA" id="ARBA00006220"/>
    </source>
</evidence>
<dbReference type="GO" id="GO:0000287">
    <property type="term" value="F:magnesium ion binding"/>
    <property type="evidence" value="ECO:0007669"/>
    <property type="project" value="InterPro"/>
</dbReference>
<protein>
    <recommendedName>
        <fullName evidence="3">inorganic diphosphatase</fullName>
        <ecNumber evidence="3">3.6.1.1</ecNumber>
    </recommendedName>
</protein>
<keyword evidence="4" id="KW-0479">Metal-binding</keyword>
<proteinExistence type="inferred from homology"/>
<dbReference type="GO" id="GO:0006796">
    <property type="term" value="P:phosphate-containing compound metabolic process"/>
    <property type="evidence" value="ECO:0007669"/>
    <property type="project" value="InterPro"/>
</dbReference>
<dbReference type="InterPro" id="IPR008162">
    <property type="entry name" value="Pyrophosphatase"/>
</dbReference>
<sequence length="184" mass="20968">MPRELIQLRSTNLVIIPQTWKSPDHIEHTTSCKGVNDRIDVLEIAYCVAKRVVVVQVRMLSTVSLIDVSETDWEIITIDVKDPRIQKLDDIEDVDAFFPGLLHATVEWLKIYKIPDGKPQNQCACDAKKVAFITDVVAEVHKFWQGLVNIYYFMLKYTNADALFHLSTEEAKNIYMEALDGGTA</sequence>
<dbReference type="Proteomes" id="UP000092445">
    <property type="component" value="Unassembled WGS sequence"/>
</dbReference>
<keyword evidence="6" id="KW-0460">Magnesium</keyword>
<dbReference type="EnsemblMetazoa" id="GPAI021090-RA">
    <property type="protein sequence ID" value="GPAI021090-PA"/>
    <property type="gene ID" value="GPAI021090"/>
</dbReference>
<dbReference type="VEuPathDB" id="VectorBase:GPAI021090"/>
<dbReference type="SUPFAM" id="SSF50324">
    <property type="entry name" value="Inorganic pyrophosphatase"/>
    <property type="match status" value="1"/>
</dbReference>
<dbReference type="STRING" id="7398.A0A1A9ZPL7"/>
<evidence type="ECO:0000313" key="7">
    <source>
        <dbReference type="EnsemblMetazoa" id="GPAI021090-PA"/>
    </source>
</evidence>